<organism evidence="3 4">
    <name type="scientific">Cannabis sativa</name>
    <name type="common">Hemp</name>
    <name type="synonym">Marijuana</name>
    <dbReference type="NCBI Taxonomy" id="3483"/>
    <lineage>
        <taxon>Eukaryota</taxon>
        <taxon>Viridiplantae</taxon>
        <taxon>Streptophyta</taxon>
        <taxon>Embryophyta</taxon>
        <taxon>Tracheophyta</taxon>
        <taxon>Spermatophyta</taxon>
        <taxon>Magnoliopsida</taxon>
        <taxon>eudicotyledons</taxon>
        <taxon>Gunneridae</taxon>
        <taxon>Pentapetalae</taxon>
        <taxon>rosids</taxon>
        <taxon>fabids</taxon>
        <taxon>Rosales</taxon>
        <taxon>Cannabaceae</taxon>
        <taxon>Cannabis</taxon>
    </lineage>
</organism>
<dbReference type="PANTHER" id="PTHR31301:SF68">
    <property type="entry name" value="LOB DOMAIN-CONTAINING PROTEIN 32-RELATED"/>
    <property type="match status" value="1"/>
</dbReference>
<reference evidence="3" key="2">
    <citation type="submission" date="2021-03" db="UniProtKB">
        <authorList>
            <consortium name="EnsemblPlants"/>
        </authorList>
    </citation>
    <scope>IDENTIFICATION</scope>
</reference>
<dbReference type="InterPro" id="IPR004883">
    <property type="entry name" value="LOB"/>
</dbReference>
<protein>
    <recommendedName>
        <fullName evidence="2">LOB domain-containing protein</fullName>
    </recommendedName>
</protein>
<dbReference type="PROSITE" id="PS50891">
    <property type="entry name" value="LOB"/>
    <property type="match status" value="1"/>
</dbReference>
<comment type="similarity">
    <text evidence="1">Belongs to the LOB domain-containing protein family.</text>
</comment>
<dbReference type="EnsemblPlants" id="evm.model.09.1421">
    <property type="protein sequence ID" value="cds.evm.model.09.1421"/>
    <property type="gene ID" value="evm.TU.09.1421"/>
</dbReference>
<dbReference type="Proteomes" id="UP000596661">
    <property type="component" value="Chromosome 9"/>
</dbReference>
<feature type="domain" description="LOB" evidence="2">
    <location>
        <begin position="8"/>
        <end position="109"/>
    </location>
</feature>
<dbReference type="AlphaFoldDB" id="A0A803QEE0"/>
<sequence>MSSSSSHSPCAACKFLRRKCTLECVFAPYFPPDQPQKFACVHKVYGASNVAKILNELAVAHREEAVVSLAYEAQARIRDPVYGCVGFISVLHNRLKQVQTELHSARKELEAYIGPQAMMIPSYSLSPMPPMLGIPTNIPNMGRQHQQFMIQDPTNNNNNHHLQHPIFVDNNAAHQQHQMRFNNNNGFDHMGVTASIGDIGVGIGCGTTQMQPHQTTVLNHNSLDYQLQSQLLLQSQHNSEAEES</sequence>
<dbReference type="Pfam" id="PF03195">
    <property type="entry name" value="LOB"/>
    <property type="match status" value="1"/>
</dbReference>
<dbReference type="PANTHER" id="PTHR31301">
    <property type="entry name" value="LOB DOMAIN-CONTAINING PROTEIN 4-RELATED"/>
    <property type="match status" value="1"/>
</dbReference>
<dbReference type="EMBL" id="UZAU01000768">
    <property type="status" value="NOT_ANNOTATED_CDS"/>
    <property type="molecule type" value="Genomic_DNA"/>
</dbReference>
<keyword evidence="4" id="KW-1185">Reference proteome</keyword>
<dbReference type="Gramene" id="evm.model.09.1421">
    <property type="protein sequence ID" value="cds.evm.model.09.1421"/>
    <property type="gene ID" value="evm.TU.09.1421"/>
</dbReference>
<proteinExistence type="inferred from homology"/>
<dbReference type="OMA" id="THETEPX"/>
<reference evidence="3" key="1">
    <citation type="submission" date="2018-11" db="EMBL/GenBank/DDBJ databases">
        <authorList>
            <person name="Grassa J C."/>
        </authorList>
    </citation>
    <scope>NUCLEOTIDE SEQUENCE [LARGE SCALE GENOMIC DNA]</scope>
</reference>
<evidence type="ECO:0000256" key="1">
    <source>
        <dbReference type="ARBA" id="ARBA00005474"/>
    </source>
</evidence>
<evidence type="ECO:0000259" key="2">
    <source>
        <dbReference type="PROSITE" id="PS50891"/>
    </source>
</evidence>
<accession>A0A803QEE0</accession>
<name>A0A803QEE0_CANSA</name>
<evidence type="ECO:0000313" key="3">
    <source>
        <dbReference type="EnsemblPlants" id="cds.evm.model.09.1421"/>
    </source>
</evidence>
<evidence type="ECO:0000313" key="4">
    <source>
        <dbReference type="Proteomes" id="UP000596661"/>
    </source>
</evidence>